<dbReference type="PROSITE" id="PS51186">
    <property type="entry name" value="GNAT"/>
    <property type="match status" value="1"/>
</dbReference>
<reference evidence="2 3" key="1">
    <citation type="submission" date="2020-08" db="EMBL/GenBank/DDBJ databases">
        <title>Functional genomics of gut bacteria from endangered species of beetles.</title>
        <authorList>
            <person name="Carlos-Shanley C."/>
        </authorList>
    </citation>
    <scope>NUCLEOTIDE SEQUENCE [LARGE SCALE GENOMIC DNA]</scope>
    <source>
        <strain evidence="2 3">S00239</strain>
    </source>
</reference>
<evidence type="ECO:0000313" key="3">
    <source>
        <dbReference type="Proteomes" id="UP000562027"/>
    </source>
</evidence>
<organism evidence="2 3">
    <name type="scientific">Roseateles oligotrophus</name>
    <dbReference type="NCBI Taxonomy" id="1769250"/>
    <lineage>
        <taxon>Bacteria</taxon>
        <taxon>Pseudomonadati</taxon>
        <taxon>Pseudomonadota</taxon>
        <taxon>Betaproteobacteria</taxon>
        <taxon>Burkholderiales</taxon>
        <taxon>Sphaerotilaceae</taxon>
        <taxon>Roseateles</taxon>
    </lineage>
</organism>
<dbReference type="SUPFAM" id="SSF55729">
    <property type="entry name" value="Acyl-CoA N-acyltransferases (Nat)"/>
    <property type="match status" value="1"/>
</dbReference>
<name>A0A840LED3_9BURK</name>
<dbReference type="AlphaFoldDB" id="A0A840LED3"/>
<keyword evidence="3" id="KW-1185">Reference proteome</keyword>
<dbReference type="RefSeq" id="WP_221439749.1">
    <property type="nucleotide sequence ID" value="NZ_JACHLP010000013.1"/>
</dbReference>
<keyword evidence="2" id="KW-0808">Transferase</keyword>
<accession>A0A840LED3</accession>
<dbReference type="InterPro" id="IPR016181">
    <property type="entry name" value="Acyl_CoA_acyltransferase"/>
</dbReference>
<dbReference type="Pfam" id="PF00583">
    <property type="entry name" value="Acetyltransf_1"/>
    <property type="match status" value="1"/>
</dbReference>
<feature type="domain" description="N-acetyltransferase" evidence="1">
    <location>
        <begin position="1"/>
        <end position="143"/>
    </location>
</feature>
<dbReference type="Gene3D" id="3.40.630.30">
    <property type="match status" value="1"/>
</dbReference>
<gene>
    <name evidence="2" type="ORF">HNP55_004605</name>
</gene>
<evidence type="ECO:0000313" key="2">
    <source>
        <dbReference type="EMBL" id="MBB4846051.1"/>
    </source>
</evidence>
<dbReference type="InterPro" id="IPR000182">
    <property type="entry name" value="GNAT_dom"/>
</dbReference>
<proteinExistence type="predicted"/>
<protein>
    <submittedName>
        <fullName evidence="2">GNAT superfamily N-acetyltransferase</fullName>
    </submittedName>
</protein>
<evidence type="ECO:0000259" key="1">
    <source>
        <dbReference type="PROSITE" id="PS51186"/>
    </source>
</evidence>
<sequence>MSEPTRAWLRDAAVPAADLVAIREAVVLHGRQQAQGSDEQAIACALYEDGRLLAGAYGHTEFQRLYVSYLWVREDSRGQGLGGELLRQIEAQALARGCVDVLIETLLDEVAELYEHMGYACIAHVHDFVPGFTRHTLLKCWAARD</sequence>
<dbReference type="Proteomes" id="UP000562027">
    <property type="component" value="Unassembled WGS sequence"/>
</dbReference>
<dbReference type="EMBL" id="JACHLP010000013">
    <property type="protein sequence ID" value="MBB4846051.1"/>
    <property type="molecule type" value="Genomic_DNA"/>
</dbReference>
<dbReference type="CDD" id="cd04301">
    <property type="entry name" value="NAT_SF"/>
    <property type="match status" value="1"/>
</dbReference>
<dbReference type="GO" id="GO:0016747">
    <property type="term" value="F:acyltransferase activity, transferring groups other than amino-acyl groups"/>
    <property type="evidence" value="ECO:0007669"/>
    <property type="project" value="InterPro"/>
</dbReference>
<comment type="caution">
    <text evidence="2">The sequence shown here is derived from an EMBL/GenBank/DDBJ whole genome shotgun (WGS) entry which is preliminary data.</text>
</comment>